<dbReference type="Ensembl" id="ENSCVAT00000019973.1">
    <property type="protein sequence ID" value="ENSCVAP00000028200.1"/>
    <property type="gene ID" value="ENSCVAG00000015087.1"/>
</dbReference>
<dbReference type="InterPro" id="IPR036535">
    <property type="entry name" value="STAT_N_sf"/>
</dbReference>
<dbReference type="AlphaFoldDB" id="A0A3Q2GKJ5"/>
<dbReference type="Proteomes" id="UP000265020">
    <property type="component" value="Unassembled WGS sequence"/>
</dbReference>
<evidence type="ECO:0000313" key="2">
    <source>
        <dbReference type="Ensembl" id="ENSCVAP00000028200.1"/>
    </source>
</evidence>
<keyword evidence="3" id="KW-1185">Reference proteome</keyword>
<dbReference type="STRING" id="28743.ENSCVAP00000028200"/>
<name>A0A3Q2GKJ5_CYPVA</name>
<organism evidence="2 3">
    <name type="scientific">Cyprinodon variegatus</name>
    <name type="common">Sheepshead minnow</name>
    <dbReference type="NCBI Taxonomy" id="28743"/>
    <lineage>
        <taxon>Eukaryota</taxon>
        <taxon>Metazoa</taxon>
        <taxon>Chordata</taxon>
        <taxon>Craniata</taxon>
        <taxon>Vertebrata</taxon>
        <taxon>Euteleostomi</taxon>
        <taxon>Actinopterygii</taxon>
        <taxon>Neopterygii</taxon>
        <taxon>Teleostei</taxon>
        <taxon>Neoteleostei</taxon>
        <taxon>Acanthomorphata</taxon>
        <taxon>Ovalentaria</taxon>
        <taxon>Atherinomorphae</taxon>
        <taxon>Cyprinodontiformes</taxon>
        <taxon>Cyprinodontidae</taxon>
        <taxon>Cyprinodon</taxon>
    </lineage>
</organism>
<dbReference type="InterPro" id="IPR013799">
    <property type="entry name" value="STAT_TF_prot_interaction"/>
</dbReference>
<reference evidence="2" key="1">
    <citation type="submission" date="2025-08" db="UniProtKB">
        <authorList>
            <consortium name="Ensembl"/>
        </authorList>
    </citation>
    <scope>IDENTIFICATION</scope>
</reference>
<dbReference type="Pfam" id="PF02865">
    <property type="entry name" value="STAT_int"/>
    <property type="match status" value="1"/>
</dbReference>
<reference evidence="2" key="2">
    <citation type="submission" date="2025-09" db="UniProtKB">
        <authorList>
            <consortium name="Ensembl"/>
        </authorList>
    </citation>
    <scope>IDENTIFICATION</scope>
</reference>
<feature type="domain" description="STAT transcription factor protein interaction" evidence="1">
    <location>
        <begin position="2"/>
        <end position="46"/>
    </location>
</feature>
<evidence type="ECO:0000313" key="3">
    <source>
        <dbReference type="Proteomes" id="UP000265020"/>
    </source>
</evidence>
<dbReference type="Gene3D" id="1.10.532.10">
    <property type="entry name" value="STAT transcription factor, N-terminal domain"/>
    <property type="match status" value="1"/>
</dbReference>
<dbReference type="GO" id="GO:0006355">
    <property type="term" value="P:regulation of DNA-templated transcription"/>
    <property type="evidence" value="ECO:0007669"/>
    <property type="project" value="InterPro"/>
</dbReference>
<dbReference type="SUPFAM" id="SSF48092">
    <property type="entry name" value="Transcription factor STAT-4 N-domain"/>
    <property type="match status" value="1"/>
</dbReference>
<accession>A0A3Q2GKJ5</accession>
<dbReference type="GO" id="GO:0007165">
    <property type="term" value="P:signal transduction"/>
    <property type="evidence" value="ECO:0007669"/>
    <property type="project" value="InterPro"/>
</dbReference>
<dbReference type="GeneTree" id="ENSGT00940000178909"/>
<protein>
    <recommendedName>
        <fullName evidence="1">STAT transcription factor protein interaction domain-containing protein</fullName>
    </recommendedName>
</protein>
<proteinExistence type="predicted"/>
<sequence>MAQWQELLKLDSALQKRVMSLYEGKFPTEVRHSLSHWIESQDCNILPELTCFPSVNCVLSPVSLQTITLLDFLI</sequence>
<evidence type="ECO:0000259" key="1">
    <source>
        <dbReference type="Pfam" id="PF02865"/>
    </source>
</evidence>